<protein>
    <submittedName>
        <fullName evidence="1">Uncharacterized protein</fullName>
    </submittedName>
</protein>
<organism evidence="1 2">
    <name type="scientific">Gimesia chilikensis</name>
    <dbReference type="NCBI Taxonomy" id="2605989"/>
    <lineage>
        <taxon>Bacteria</taxon>
        <taxon>Pseudomonadati</taxon>
        <taxon>Planctomycetota</taxon>
        <taxon>Planctomycetia</taxon>
        <taxon>Planctomycetales</taxon>
        <taxon>Planctomycetaceae</taxon>
        <taxon>Gimesia</taxon>
    </lineage>
</organism>
<reference evidence="1 2" key="1">
    <citation type="submission" date="2019-02" db="EMBL/GenBank/DDBJ databases">
        <title>Deep-cultivation of Planctomycetes and their phenomic and genomic characterization uncovers novel biology.</title>
        <authorList>
            <person name="Wiegand S."/>
            <person name="Jogler M."/>
            <person name="Boedeker C."/>
            <person name="Pinto D."/>
            <person name="Vollmers J."/>
            <person name="Rivas-Marin E."/>
            <person name="Kohn T."/>
            <person name="Peeters S.H."/>
            <person name="Heuer A."/>
            <person name="Rast P."/>
            <person name="Oberbeckmann S."/>
            <person name="Bunk B."/>
            <person name="Jeske O."/>
            <person name="Meyerdierks A."/>
            <person name="Storesund J.E."/>
            <person name="Kallscheuer N."/>
            <person name="Luecker S."/>
            <person name="Lage O.M."/>
            <person name="Pohl T."/>
            <person name="Merkel B.J."/>
            <person name="Hornburger P."/>
            <person name="Mueller R.-W."/>
            <person name="Bruemmer F."/>
            <person name="Labrenz M."/>
            <person name="Spormann A.M."/>
            <person name="Op den Camp H."/>
            <person name="Overmann J."/>
            <person name="Amann R."/>
            <person name="Jetten M.S.M."/>
            <person name="Mascher T."/>
            <person name="Medema M.H."/>
            <person name="Devos D.P."/>
            <person name="Kaster A.-K."/>
            <person name="Ovreas L."/>
            <person name="Rohde M."/>
            <person name="Galperin M.Y."/>
            <person name="Jogler C."/>
        </authorList>
    </citation>
    <scope>NUCLEOTIDE SEQUENCE [LARGE SCALE GENOMIC DNA]</scope>
    <source>
        <strain evidence="1 2">V6</strain>
    </source>
</reference>
<dbReference type="Proteomes" id="UP000320722">
    <property type="component" value="Chromosome"/>
</dbReference>
<sequence length="87" mass="10341">MNRFDILLNWTETKENTIKVTAISDCDVQQYLIDLDAEYENVLKVERQTTCVVRVHYNIWYLEAEQLIFENATEADLFCDLFEDVID</sequence>
<name>A0A517WL19_9PLAN</name>
<dbReference type="AlphaFoldDB" id="A0A517WL19"/>
<proteinExistence type="predicted"/>
<accession>A0A517WL19</accession>
<dbReference type="RefSeq" id="WP_145044541.1">
    <property type="nucleotide sequence ID" value="NZ_CP036347.1"/>
</dbReference>
<gene>
    <name evidence="1" type="ORF">V6x_56670</name>
</gene>
<evidence type="ECO:0000313" key="2">
    <source>
        <dbReference type="Proteomes" id="UP000320722"/>
    </source>
</evidence>
<evidence type="ECO:0000313" key="1">
    <source>
        <dbReference type="EMBL" id="QDU05923.1"/>
    </source>
</evidence>
<dbReference type="EMBL" id="CP036347">
    <property type="protein sequence ID" value="QDU05923.1"/>
    <property type="molecule type" value="Genomic_DNA"/>
</dbReference>